<dbReference type="InterPro" id="IPR011042">
    <property type="entry name" value="6-blade_b-propeller_TolB-like"/>
</dbReference>
<dbReference type="EMBL" id="KB933129">
    <property type="protein sequence ID" value="EON99792.1"/>
    <property type="molecule type" value="Genomic_DNA"/>
</dbReference>
<evidence type="ECO:0000259" key="4">
    <source>
        <dbReference type="Pfam" id="PF22807"/>
    </source>
</evidence>
<feature type="signal peptide" evidence="3">
    <location>
        <begin position="1"/>
        <end position="22"/>
    </location>
</feature>
<dbReference type="AlphaFoldDB" id="R8BKQ9"/>
<proteinExistence type="predicted"/>
<organism evidence="5 6">
    <name type="scientific">Phaeoacremonium minimum (strain UCR-PA7)</name>
    <name type="common">Esca disease fungus</name>
    <name type="synonym">Togninia minima</name>
    <dbReference type="NCBI Taxonomy" id="1286976"/>
    <lineage>
        <taxon>Eukaryota</taxon>
        <taxon>Fungi</taxon>
        <taxon>Dikarya</taxon>
        <taxon>Ascomycota</taxon>
        <taxon>Pezizomycotina</taxon>
        <taxon>Sordariomycetes</taxon>
        <taxon>Sordariomycetidae</taxon>
        <taxon>Togniniales</taxon>
        <taxon>Togniniaceae</taxon>
        <taxon>Phaeoacremonium</taxon>
    </lineage>
</organism>
<keyword evidence="2" id="KW-0472">Membrane</keyword>
<dbReference type="eggNOG" id="ENOG502QPZ1">
    <property type="taxonomic scope" value="Eukaryota"/>
</dbReference>
<accession>R8BKQ9</accession>
<keyword evidence="2" id="KW-1133">Transmembrane helix</keyword>
<feature type="domain" description="Pyrroloquinoline quinone-dependent pyranose dehydrogenase beta-propeller" evidence="4">
    <location>
        <begin position="47"/>
        <end position="435"/>
    </location>
</feature>
<keyword evidence="6" id="KW-1185">Reference proteome</keyword>
<dbReference type="OrthoDB" id="507128at2759"/>
<dbReference type="KEGG" id="tmn:UCRPA7_4710"/>
<feature type="transmembrane region" description="Helical" evidence="2">
    <location>
        <begin position="481"/>
        <end position="501"/>
    </location>
</feature>
<keyword evidence="3" id="KW-0732">Signal</keyword>
<dbReference type="SUPFAM" id="SSF50952">
    <property type="entry name" value="Soluble quinoprotein glucose dehydrogenase"/>
    <property type="match status" value="1"/>
</dbReference>
<dbReference type="RefSeq" id="XP_007915452.1">
    <property type="nucleotide sequence ID" value="XM_007917261.1"/>
</dbReference>
<dbReference type="Proteomes" id="UP000014074">
    <property type="component" value="Unassembled WGS sequence"/>
</dbReference>
<feature type="region of interest" description="Disordered" evidence="1">
    <location>
        <begin position="442"/>
        <end position="474"/>
    </location>
</feature>
<dbReference type="InterPro" id="IPR054539">
    <property type="entry name" value="Beta-prop_PDH"/>
</dbReference>
<evidence type="ECO:0000256" key="3">
    <source>
        <dbReference type="SAM" id="SignalP"/>
    </source>
</evidence>
<reference evidence="6" key="1">
    <citation type="journal article" date="2013" name="Genome Announc.">
        <title>Draft genome sequence of the ascomycete Phaeoacremonium aleophilum strain UCR-PA7, a causal agent of the esca disease complex in grapevines.</title>
        <authorList>
            <person name="Blanco-Ulate B."/>
            <person name="Rolshausen P."/>
            <person name="Cantu D."/>
        </authorList>
    </citation>
    <scope>NUCLEOTIDE SEQUENCE [LARGE SCALE GENOMIC DNA]</scope>
    <source>
        <strain evidence="6">UCR-PA7</strain>
    </source>
</reference>
<evidence type="ECO:0000256" key="1">
    <source>
        <dbReference type="SAM" id="MobiDB-lite"/>
    </source>
</evidence>
<dbReference type="Gene3D" id="2.120.10.30">
    <property type="entry name" value="TolB, C-terminal domain"/>
    <property type="match status" value="1"/>
</dbReference>
<dbReference type="Pfam" id="PF22807">
    <property type="entry name" value="TrAA12"/>
    <property type="match status" value="1"/>
</dbReference>
<dbReference type="GeneID" id="19325189"/>
<feature type="compositionally biased region" description="Low complexity" evidence="1">
    <location>
        <begin position="442"/>
        <end position="466"/>
    </location>
</feature>
<dbReference type="InterPro" id="IPR011041">
    <property type="entry name" value="Quinoprot_gluc/sorb_DH_b-prop"/>
</dbReference>
<evidence type="ECO:0000313" key="5">
    <source>
        <dbReference type="EMBL" id="EON99792.1"/>
    </source>
</evidence>
<name>R8BKQ9_PHAM7</name>
<dbReference type="HOGENOM" id="CLU_039534_1_1_1"/>
<feature type="chain" id="PRO_5004462825" evidence="3">
    <location>
        <begin position="23"/>
        <end position="502"/>
    </location>
</feature>
<evidence type="ECO:0000313" key="6">
    <source>
        <dbReference type="Proteomes" id="UP000014074"/>
    </source>
</evidence>
<protein>
    <submittedName>
        <fullName evidence="5">Putative glucose sorbosone dehydrogenase protein</fullName>
    </submittedName>
</protein>
<gene>
    <name evidence="5" type="ORF">UCRPA7_4710</name>
</gene>
<evidence type="ECO:0000256" key="2">
    <source>
        <dbReference type="SAM" id="Phobius"/>
    </source>
</evidence>
<sequence length="502" mass="53186">MGRLGARATGAALLLLAANSNAQTTTATSSSPSACPTVLTPDYQAPVVGGGWTAQLAVTGLKRPRSIIFDENGALLIVQGGTGIQHVTFNDQGGTCLFVKETKNLIENSDLNHAIELSADGKTLYASTSEAVYSWPYDAAAGTVDLDNNVTLISNMSNSDHVSRTLLLSRKVNGTLLVSRGSGENMDFSAQEVSSGISQIKAFDINNLPDGHPYDYASEGTLIGWGLRNSVGVAEHPVTGGIYSVENSADQIKRSGTDIHQDDPGEEMNYHGFLNRTDELHGKNYGYPDCFALWGTDIPDKGKLTVGDQFTLDPNSDLNDTTCADEYVSPRLTFQAHTAPLDMLFTPDGAEAYITFHGSWNRDEPVGYKLSLVKFSNGEPVEPSDSTTSTEDILSNADLSDCPGSCFRPVGVALDSQGRLWMSSDSTGEIYVLQKAEMTALGPSGTSTASGSGTLVTSTSTSATSPNIAPRSARNQPGQEALWLTFLAISLSFVGGAFFAMA</sequence>
<keyword evidence="2" id="KW-0812">Transmembrane</keyword>